<dbReference type="PANTHER" id="PTHR34362">
    <property type="entry name" value="WPP DOMAIN-CONTAINING PROTEIN 1-RELATED"/>
    <property type="match status" value="1"/>
</dbReference>
<dbReference type="InterPro" id="IPR044692">
    <property type="entry name" value="WPP1/2/3"/>
</dbReference>
<sequence>MSDSDTTTTNPTTPPPDQDSTAMEPKPQNDTVKDLNKLTSISLRIWPPTQRTRDAVIARLIENLSEPSVLSKRYGTIPQEEAAATAHIIEEEAFVAAGAAASTEDDGIEILQVYSKEISKRMLETIKAKANATANSSASNAAAASVDDGASAGAGPEAVTPTEDVSSIENEA</sequence>
<accession>A0A1Q3C373</accession>
<dbReference type="Gene3D" id="1.10.246.200">
    <property type="entry name" value="WPP domain"/>
    <property type="match status" value="1"/>
</dbReference>
<comment type="caution">
    <text evidence="7">The sequence shown here is derived from an EMBL/GenBank/DDBJ whole genome shotgun (WGS) entry which is preliminary data.</text>
</comment>
<dbReference type="GO" id="GO:0005737">
    <property type="term" value="C:cytoplasm"/>
    <property type="evidence" value="ECO:0007669"/>
    <property type="project" value="UniProtKB-SubCell"/>
</dbReference>
<dbReference type="AlphaFoldDB" id="A0A1Q3C373"/>
<feature type="region of interest" description="Disordered" evidence="5">
    <location>
        <begin position="132"/>
        <end position="172"/>
    </location>
</feature>
<feature type="region of interest" description="Disordered" evidence="5">
    <location>
        <begin position="1"/>
        <end position="34"/>
    </location>
</feature>
<feature type="compositionally biased region" description="Polar residues" evidence="5">
    <location>
        <begin position="163"/>
        <end position="172"/>
    </location>
</feature>
<evidence type="ECO:0000313" key="7">
    <source>
        <dbReference type="EMBL" id="GAV74659.1"/>
    </source>
</evidence>
<evidence type="ECO:0000256" key="3">
    <source>
        <dbReference type="ARBA" id="ARBA00022490"/>
    </source>
</evidence>
<dbReference type="FunCoup" id="A0A1Q3C373">
    <property type="interactions" value="1774"/>
</dbReference>
<evidence type="ECO:0000313" key="8">
    <source>
        <dbReference type="Proteomes" id="UP000187406"/>
    </source>
</evidence>
<dbReference type="OrthoDB" id="1927559at2759"/>
<comment type="subcellular location">
    <subcellularLocation>
        <location evidence="2">Cytoplasm</location>
    </subcellularLocation>
    <subcellularLocation>
        <location evidence="1">Nucleus</location>
    </subcellularLocation>
</comment>
<keyword evidence="4" id="KW-0539">Nucleus</keyword>
<evidence type="ECO:0000259" key="6">
    <source>
        <dbReference type="Pfam" id="PF13943"/>
    </source>
</evidence>
<dbReference type="GO" id="GO:0000278">
    <property type="term" value="P:mitotic cell cycle"/>
    <property type="evidence" value="ECO:0007669"/>
    <property type="project" value="InterPro"/>
</dbReference>
<evidence type="ECO:0000256" key="2">
    <source>
        <dbReference type="ARBA" id="ARBA00004496"/>
    </source>
</evidence>
<evidence type="ECO:0000256" key="5">
    <source>
        <dbReference type="SAM" id="MobiDB-lite"/>
    </source>
</evidence>
<dbReference type="STRING" id="3775.A0A1Q3C373"/>
<dbReference type="InterPro" id="IPR025265">
    <property type="entry name" value="WPP_dom"/>
</dbReference>
<evidence type="ECO:0000256" key="4">
    <source>
        <dbReference type="ARBA" id="ARBA00023242"/>
    </source>
</evidence>
<dbReference type="InterPro" id="IPR038214">
    <property type="entry name" value="WPP_sf"/>
</dbReference>
<feature type="domain" description="WPP" evidence="6">
    <location>
        <begin position="42"/>
        <end position="134"/>
    </location>
</feature>
<protein>
    <submittedName>
        <fullName evidence="7">WPP domain-containing protein</fullName>
    </submittedName>
</protein>
<dbReference type="Proteomes" id="UP000187406">
    <property type="component" value="Unassembled WGS sequence"/>
</dbReference>
<proteinExistence type="predicted"/>
<dbReference type="EMBL" id="BDDD01001257">
    <property type="protein sequence ID" value="GAV74659.1"/>
    <property type="molecule type" value="Genomic_DNA"/>
</dbReference>
<organism evidence="7 8">
    <name type="scientific">Cephalotus follicularis</name>
    <name type="common">Albany pitcher plant</name>
    <dbReference type="NCBI Taxonomy" id="3775"/>
    <lineage>
        <taxon>Eukaryota</taxon>
        <taxon>Viridiplantae</taxon>
        <taxon>Streptophyta</taxon>
        <taxon>Embryophyta</taxon>
        <taxon>Tracheophyta</taxon>
        <taxon>Spermatophyta</taxon>
        <taxon>Magnoliopsida</taxon>
        <taxon>eudicotyledons</taxon>
        <taxon>Gunneridae</taxon>
        <taxon>Pentapetalae</taxon>
        <taxon>rosids</taxon>
        <taxon>fabids</taxon>
        <taxon>Oxalidales</taxon>
        <taxon>Cephalotaceae</taxon>
        <taxon>Cephalotus</taxon>
    </lineage>
</organism>
<reference evidence="8" key="1">
    <citation type="submission" date="2016-04" db="EMBL/GenBank/DDBJ databases">
        <title>Cephalotus genome sequencing.</title>
        <authorList>
            <person name="Fukushima K."/>
            <person name="Hasebe M."/>
            <person name="Fang X."/>
        </authorList>
    </citation>
    <scope>NUCLEOTIDE SEQUENCE [LARGE SCALE GENOMIC DNA]</scope>
    <source>
        <strain evidence="8">cv. St1</strain>
    </source>
</reference>
<dbReference type="InParanoid" id="A0A1Q3C373"/>
<dbReference type="PANTHER" id="PTHR34362:SF1">
    <property type="entry name" value="WPP DOMAIN-CONTAINING PROTEIN 1-RELATED"/>
    <property type="match status" value="1"/>
</dbReference>
<feature type="compositionally biased region" description="Low complexity" evidence="5">
    <location>
        <begin position="132"/>
        <end position="155"/>
    </location>
</feature>
<keyword evidence="3" id="KW-0963">Cytoplasm</keyword>
<dbReference type="GO" id="GO:0048527">
    <property type="term" value="P:lateral root development"/>
    <property type="evidence" value="ECO:0007669"/>
    <property type="project" value="InterPro"/>
</dbReference>
<evidence type="ECO:0000256" key="1">
    <source>
        <dbReference type="ARBA" id="ARBA00004123"/>
    </source>
</evidence>
<keyword evidence="8" id="KW-1185">Reference proteome</keyword>
<dbReference type="GO" id="GO:0005634">
    <property type="term" value="C:nucleus"/>
    <property type="evidence" value="ECO:0007669"/>
    <property type="project" value="UniProtKB-SubCell"/>
</dbReference>
<feature type="compositionally biased region" description="Low complexity" evidence="5">
    <location>
        <begin position="1"/>
        <end position="11"/>
    </location>
</feature>
<name>A0A1Q3C373_CEPFO</name>
<dbReference type="Pfam" id="PF13943">
    <property type="entry name" value="WPP"/>
    <property type="match status" value="1"/>
</dbReference>
<gene>
    <name evidence="7" type="ORF">CFOL_v3_18139</name>
</gene>